<comment type="similarity">
    <text evidence="1 3">Belongs to the tektin family.</text>
</comment>
<keyword evidence="3" id="KW-0282">Flagellum</keyword>
<comment type="subcellular location">
    <subcellularLocation>
        <location evidence="3">Cytoplasm</location>
        <location evidence="3">Cytoskeleton</location>
        <location evidence="3">Cilium axoneme</location>
    </subcellularLocation>
</comment>
<name>A0A7J7KDR0_BUGNE</name>
<comment type="caution">
    <text evidence="5">The sequence shown here is derived from an EMBL/GenBank/DDBJ whole genome shotgun (WGS) entry which is preliminary data.</text>
</comment>
<accession>A0A7J7KDR0</accession>
<dbReference type="InterPro" id="IPR000435">
    <property type="entry name" value="Tektins"/>
</dbReference>
<evidence type="ECO:0000256" key="1">
    <source>
        <dbReference type="ARBA" id="ARBA00007209"/>
    </source>
</evidence>
<evidence type="ECO:0000313" key="5">
    <source>
        <dbReference type="EMBL" id="KAF6036335.1"/>
    </source>
</evidence>
<reference evidence="5" key="1">
    <citation type="submission" date="2020-06" db="EMBL/GenBank/DDBJ databases">
        <title>Draft genome of Bugula neritina, a colonial animal packing powerful symbionts and potential medicines.</title>
        <authorList>
            <person name="Rayko M."/>
        </authorList>
    </citation>
    <scope>NUCLEOTIDE SEQUENCE [LARGE SCALE GENOMIC DNA]</scope>
    <source>
        <strain evidence="5">Kwan_BN1</strain>
    </source>
</reference>
<keyword evidence="3" id="KW-0966">Cell projection</keyword>
<feature type="coiled-coil region" evidence="4">
    <location>
        <begin position="317"/>
        <end position="351"/>
    </location>
</feature>
<keyword evidence="6" id="KW-1185">Reference proteome</keyword>
<evidence type="ECO:0000256" key="3">
    <source>
        <dbReference type="RuleBase" id="RU367040"/>
    </source>
</evidence>
<dbReference type="GO" id="GO:0015630">
    <property type="term" value="C:microtubule cytoskeleton"/>
    <property type="evidence" value="ECO:0007669"/>
    <property type="project" value="UniProtKB-UniRule"/>
</dbReference>
<dbReference type="PANTHER" id="PTHR19960">
    <property type="entry name" value="TEKTIN"/>
    <property type="match status" value="1"/>
</dbReference>
<dbReference type="GO" id="GO:0005634">
    <property type="term" value="C:nucleus"/>
    <property type="evidence" value="ECO:0007669"/>
    <property type="project" value="TreeGrafter"/>
</dbReference>
<evidence type="ECO:0000256" key="2">
    <source>
        <dbReference type="ARBA" id="ARBA00022490"/>
    </source>
</evidence>
<keyword evidence="4" id="KW-0175">Coiled coil</keyword>
<dbReference type="EMBL" id="VXIV02000745">
    <property type="protein sequence ID" value="KAF6036335.1"/>
    <property type="molecule type" value="Genomic_DNA"/>
</dbReference>
<feature type="coiled-coil region" evidence="4">
    <location>
        <begin position="123"/>
        <end position="153"/>
    </location>
</feature>
<evidence type="ECO:0000256" key="4">
    <source>
        <dbReference type="SAM" id="Coils"/>
    </source>
</evidence>
<proteinExistence type="inferred from homology"/>
<dbReference type="AlphaFoldDB" id="A0A7J7KDR0"/>
<dbReference type="GO" id="GO:0060271">
    <property type="term" value="P:cilium assembly"/>
    <property type="evidence" value="ECO:0007669"/>
    <property type="project" value="UniProtKB-UniRule"/>
</dbReference>
<keyword evidence="3" id="KW-0969">Cilium</keyword>
<dbReference type="PANTHER" id="PTHR19960:SF11">
    <property type="entry name" value="TEKTIN"/>
    <property type="match status" value="1"/>
</dbReference>
<gene>
    <name evidence="5" type="ORF">EB796_005359</name>
</gene>
<dbReference type="Pfam" id="PF03148">
    <property type="entry name" value="Tektin"/>
    <property type="match status" value="1"/>
</dbReference>
<dbReference type="GO" id="GO:0060294">
    <property type="term" value="P:cilium movement involved in cell motility"/>
    <property type="evidence" value="ECO:0007669"/>
    <property type="project" value="UniProtKB-UniRule"/>
</dbReference>
<sequence length="462" mass="53649">MAVAYQSISPVANLSMRSPSPSYIKAPSPKFSALKDGVTVDISHARNVYNPARNMVYARFSDNDWANSNKAHYMLSDRERAQANNLRADAWRAVKETDDRTRRRQAENTRKLANRRDDIHFWKQELINEIRAMENETENLQEHKRVLEKAYMATANPLHIAEECLLHREKRTGIDMVHDDVEKELVKEVDVIKKCQEKMKRCIQKAHIQLKLNRAALHECEKDAKDKHHAQNIDDRMHQLRNSSVGIGYYPGIENVDNTLSIPYSWIKFTQNNIARSQRERAASERLRGEIDACLRACANAMWSQFNAVNNAFNTRIRETTDARDKLQSHLQRVMQEIMDMDRNIELLRKAIRDKEAYMKVAQTRLEERTKRLNVEICKDHPMKGLAREVHEIRESVRYLKDKLRASEIQMARLMKTKSQIETDISVKENSLAIDAKACMGLRKTFPSDGNVGPIFNMPLVR</sequence>
<evidence type="ECO:0000313" key="6">
    <source>
        <dbReference type="Proteomes" id="UP000593567"/>
    </source>
</evidence>
<dbReference type="InterPro" id="IPR048256">
    <property type="entry name" value="Tektin-like"/>
</dbReference>
<organism evidence="5 6">
    <name type="scientific">Bugula neritina</name>
    <name type="common">Brown bryozoan</name>
    <name type="synonym">Sertularia neritina</name>
    <dbReference type="NCBI Taxonomy" id="10212"/>
    <lineage>
        <taxon>Eukaryota</taxon>
        <taxon>Metazoa</taxon>
        <taxon>Spiralia</taxon>
        <taxon>Lophotrochozoa</taxon>
        <taxon>Bryozoa</taxon>
        <taxon>Gymnolaemata</taxon>
        <taxon>Cheilostomatida</taxon>
        <taxon>Flustrina</taxon>
        <taxon>Buguloidea</taxon>
        <taxon>Bugulidae</taxon>
        <taxon>Bugula</taxon>
    </lineage>
</organism>
<protein>
    <recommendedName>
        <fullName evidence="3">Tektin</fullName>
    </recommendedName>
</protein>
<keyword evidence="2" id="KW-0963">Cytoplasm</keyword>
<dbReference type="PRINTS" id="PR00511">
    <property type="entry name" value="TEKTIN"/>
</dbReference>
<dbReference type="GO" id="GO:0005930">
    <property type="term" value="C:axoneme"/>
    <property type="evidence" value="ECO:0007669"/>
    <property type="project" value="UniProtKB-SubCell"/>
</dbReference>
<dbReference type="OrthoDB" id="9886517at2759"/>
<dbReference type="Proteomes" id="UP000593567">
    <property type="component" value="Unassembled WGS sequence"/>
</dbReference>